<dbReference type="Gene3D" id="3.30.450.20">
    <property type="entry name" value="PAS domain"/>
    <property type="match status" value="1"/>
</dbReference>
<dbReference type="InterPro" id="IPR000014">
    <property type="entry name" value="PAS"/>
</dbReference>
<evidence type="ECO:0000256" key="1">
    <source>
        <dbReference type="ARBA" id="ARBA00000085"/>
    </source>
</evidence>
<protein>
    <recommendedName>
        <fullName evidence="2">histidine kinase</fullName>
        <ecNumber evidence="2">2.7.13.3</ecNumber>
    </recommendedName>
</protein>
<dbReference type="EMBL" id="CP072800">
    <property type="protein sequence ID" value="QTR50395.1"/>
    <property type="molecule type" value="Genomic_DNA"/>
</dbReference>
<dbReference type="SMART" id="SM00388">
    <property type="entry name" value="HisKA"/>
    <property type="match status" value="1"/>
</dbReference>
<dbReference type="SMART" id="SM00387">
    <property type="entry name" value="HATPase_c"/>
    <property type="match status" value="1"/>
</dbReference>
<dbReference type="PANTHER" id="PTHR43065">
    <property type="entry name" value="SENSOR HISTIDINE KINASE"/>
    <property type="match status" value="1"/>
</dbReference>
<proteinExistence type="predicted"/>
<dbReference type="InterPro" id="IPR036890">
    <property type="entry name" value="HATPase_C_sf"/>
</dbReference>
<dbReference type="CDD" id="cd00082">
    <property type="entry name" value="HisKA"/>
    <property type="match status" value="1"/>
</dbReference>
<dbReference type="PROSITE" id="PS50109">
    <property type="entry name" value="HIS_KIN"/>
    <property type="match status" value="1"/>
</dbReference>
<keyword evidence="6" id="KW-0418">Kinase</keyword>
<dbReference type="Gene3D" id="3.30.565.10">
    <property type="entry name" value="Histidine kinase-like ATPase, C-terminal domain"/>
    <property type="match status" value="1"/>
</dbReference>
<feature type="transmembrane region" description="Helical" evidence="4">
    <location>
        <begin position="134"/>
        <end position="152"/>
    </location>
</feature>
<comment type="catalytic activity">
    <reaction evidence="1">
        <text>ATP + protein L-histidine = ADP + protein N-phospho-L-histidine.</text>
        <dbReference type="EC" id="2.7.13.3"/>
    </reaction>
</comment>
<dbReference type="InterPro" id="IPR036097">
    <property type="entry name" value="HisK_dim/P_sf"/>
</dbReference>
<reference evidence="6 7" key="1">
    <citation type="submission" date="2021-04" db="EMBL/GenBank/DDBJ databases">
        <title>Genomics, taxonomy and metabolism of representatives of sulfur bacteria of the genus Thiothrix: Thiothrix fructosivorans QT, Thiothrix unzii A1T and three new species, Thiothrix subterranea sp. nov., Thiothrix litoralis sp. nov. and 'Candidatus Thiothrix anitrata' sp. nov.</title>
        <authorList>
            <person name="Ravin N.V."/>
            <person name="Smolyakov D."/>
            <person name="Rudenko T.S."/>
            <person name="Mardanov A.V."/>
            <person name="Beletsky A.V."/>
            <person name="Markov N.D."/>
            <person name="Fomenkov A.I."/>
            <person name="Roberts R.J."/>
            <person name="Karnachuk O.V."/>
            <person name="Novikov A."/>
            <person name="Grabovich M.Y."/>
        </authorList>
    </citation>
    <scope>NUCLEOTIDE SEQUENCE [LARGE SCALE GENOMIC DNA]</scope>
    <source>
        <strain evidence="6 7">A52</strain>
    </source>
</reference>
<keyword evidence="3" id="KW-0597">Phosphoprotein</keyword>
<organism evidence="6 7">
    <name type="scientific">Candidatus Thiothrix anitrata</name>
    <dbReference type="NCBI Taxonomy" id="2823902"/>
    <lineage>
        <taxon>Bacteria</taxon>
        <taxon>Pseudomonadati</taxon>
        <taxon>Pseudomonadota</taxon>
        <taxon>Gammaproteobacteria</taxon>
        <taxon>Thiotrichales</taxon>
        <taxon>Thiotrichaceae</taxon>
        <taxon>Thiothrix</taxon>
    </lineage>
</organism>
<gene>
    <name evidence="6" type="ORF">J8380_02080</name>
</gene>
<dbReference type="Gene3D" id="1.10.287.130">
    <property type="match status" value="1"/>
</dbReference>
<keyword evidence="4" id="KW-0812">Transmembrane</keyword>
<dbReference type="InterPro" id="IPR003594">
    <property type="entry name" value="HATPase_dom"/>
</dbReference>
<name>A0ABX7X3B6_9GAMM</name>
<keyword evidence="7" id="KW-1185">Reference proteome</keyword>
<dbReference type="Pfam" id="PF02518">
    <property type="entry name" value="HATPase_c"/>
    <property type="match status" value="1"/>
</dbReference>
<dbReference type="SUPFAM" id="SSF55874">
    <property type="entry name" value="ATPase domain of HSP90 chaperone/DNA topoisomerase II/histidine kinase"/>
    <property type="match status" value="1"/>
</dbReference>
<dbReference type="Pfam" id="PF25323">
    <property type="entry name" value="6TM_PilS"/>
    <property type="match status" value="1"/>
</dbReference>
<feature type="transmembrane region" description="Helical" evidence="4">
    <location>
        <begin position="31"/>
        <end position="49"/>
    </location>
</feature>
<dbReference type="SUPFAM" id="SSF47384">
    <property type="entry name" value="Homodimeric domain of signal transducing histidine kinase"/>
    <property type="match status" value="1"/>
</dbReference>
<dbReference type="InterPro" id="IPR005467">
    <property type="entry name" value="His_kinase_dom"/>
</dbReference>
<dbReference type="RefSeq" id="WP_210227888.1">
    <property type="nucleotide sequence ID" value="NZ_CP072800.1"/>
</dbReference>
<accession>A0ABX7X3B6</accession>
<feature type="domain" description="Histidine kinase" evidence="5">
    <location>
        <begin position="330"/>
        <end position="542"/>
    </location>
</feature>
<feature type="transmembrane region" description="Helical" evidence="4">
    <location>
        <begin position="61"/>
        <end position="82"/>
    </location>
</feature>
<dbReference type="Proteomes" id="UP000672027">
    <property type="component" value="Chromosome"/>
</dbReference>
<dbReference type="PRINTS" id="PR00344">
    <property type="entry name" value="BCTRLSENSOR"/>
</dbReference>
<evidence type="ECO:0000313" key="7">
    <source>
        <dbReference type="Proteomes" id="UP000672027"/>
    </source>
</evidence>
<keyword evidence="4" id="KW-1133">Transmembrane helix</keyword>
<keyword evidence="4" id="KW-0472">Membrane</keyword>
<evidence type="ECO:0000313" key="6">
    <source>
        <dbReference type="EMBL" id="QTR50395.1"/>
    </source>
</evidence>
<feature type="transmembrane region" description="Helical" evidence="4">
    <location>
        <begin position="164"/>
        <end position="182"/>
    </location>
</feature>
<evidence type="ECO:0000256" key="4">
    <source>
        <dbReference type="SAM" id="Phobius"/>
    </source>
</evidence>
<keyword evidence="6" id="KW-0808">Transferase</keyword>
<feature type="transmembrane region" description="Helical" evidence="4">
    <location>
        <begin position="94"/>
        <end position="122"/>
    </location>
</feature>
<evidence type="ECO:0000256" key="2">
    <source>
        <dbReference type="ARBA" id="ARBA00012438"/>
    </source>
</evidence>
<dbReference type="GO" id="GO:0016301">
    <property type="term" value="F:kinase activity"/>
    <property type="evidence" value="ECO:0007669"/>
    <property type="project" value="UniProtKB-KW"/>
</dbReference>
<dbReference type="Pfam" id="PF00512">
    <property type="entry name" value="HisKA"/>
    <property type="match status" value="1"/>
</dbReference>
<dbReference type="EC" id="2.7.13.3" evidence="2"/>
<dbReference type="InterPro" id="IPR004358">
    <property type="entry name" value="Sig_transdc_His_kin-like_C"/>
</dbReference>
<dbReference type="PANTHER" id="PTHR43065:SF52">
    <property type="entry name" value="SENSOR PROTEIN KINASE PILS"/>
    <property type="match status" value="1"/>
</dbReference>
<evidence type="ECO:0000259" key="5">
    <source>
        <dbReference type="PROSITE" id="PS50109"/>
    </source>
</evidence>
<dbReference type="InterPro" id="IPR003661">
    <property type="entry name" value="HisK_dim/P_dom"/>
</dbReference>
<evidence type="ECO:0000256" key="3">
    <source>
        <dbReference type="ARBA" id="ARBA00022553"/>
    </source>
</evidence>
<dbReference type="Pfam" id="PF13188">
    <property type="entry name" value="PAS_8"/>
    <property type="match status" value="1"/>
</dbReference>
<dbReference type="SUPFAM" id="SSF55785">
    <property type="entry name" value="PYP-like sensor domain (PAS domain)"/>
    <property type="match status" value="1"/>
</dbReference>
<sequence length="542" mass="60807">MQSGSRATAFDQKLVPVFLHEDPWNLLRLYHVYRLTLAGALLVALVLEYGHAHLGSYQPEVFRWLTGTYLLIAVITNLSSYFQWPDLPAQTSLFVILDIVVLLGLIWASGGLDGGFGILLLIPVLIPYLGNPGHVSLSFAALSGLALISLQVHLQSQGIIENSGIMHGGLIALFILLVSWTSNRWIRKASAMASLAQRRGVDLANLSQLNQSILDRLESGILVVEESGVIRHMNQGAWDMLGQPGNWRSKPLQQFAPELDQHLQHWLHQVSPRIASFDVRHQNTTEVRARFSQLGTQARKATLINLEDTTEQREKLQSVKLASLGQLTASIAHEIRNPLGAISHAAQLLGESQNLDKADTRLLQIIQSNARRMNLTIESVLNLSRKKTPNRERLALKLWLHEFRKDFVLQNKLREEQVTLFIDPADTVVEFDPAHLHQIVWNLCRNALKYAHEDPRRLQLDLQGGNPTHTRDIMLNIIDNGRGMTNEQQQRLFEPFFTTSTQGTGLGLFMSRELALTNGASLEYLALPTGGSCFRLVFSRNR</sequence>
<dbReference type="InterPro" id="IPR035965">
    <property type="entry name" value="PAS-like_dom_sf"/>
</dbReference>